<gene>
    <name evidence="1" type="ORF">BE17_15245</name>
</gene>
<evidence type="ECO:0000313" key="2">
    <source>
        <dbReference type="Proteomes" id="UP000075635"/>
    </source>
</evidence>
<evidence type="ECO:0000313" key="1">
    <source>
        <dbReference type="EMBL" id="KYF74727.1"/>
    </source>
</evidence>
<dbReference type="EMBL" id="JEMB01003226">
    <property type="protein sequence ID" value="KYF74727.1"/>
    <property type="molecule type" value="Genomic_DNA"/>
</dbReference>
<sequence length="98" mass="10672">MKAAFDKVDPAAAAQRDEQQILLVLPSSIELCLLLFQQLQPRFSGSDKGWLDGLRGWRNDVIHDGFAKAVVHDVDEAHKNLSRILGLLAPPGDEAVGA</sequence>
<accession>A0A150R395</accession>
<protein>
    <submittedName>
        <fullName evidence="1">Uncharacterized protein</fullName>
    </submittedName>
</protein>
<comment type="caution">
    <text evidence="1">The sequence shown here is derived from an EMBL/GenBank/DDBJ whole genome shotgun (WGS) entry which is preliminary data.</text>
</comment>
<organism evidence="1 2">
    <name type="scientific">Sorangium cellulosum</name>
    <name type="common">Polyangium cellulosum</name>
    <dbReference type="NCBI Taxonomy" id="56"/>
    <lineage>
        <taxon>Bacteria</taxon>
        <taxon>Pseudomonadati</taxon>
        <taxon>Myxococcota</taxon>
        <taxon>Polyangia</taxon>
        <taxon>Polyangiales</taxon>
        <taxon>Polyangiaceae</taxon>
        <taxon>Sorangium</taxon>
    </lineage>
</organism>
<dbReference type="Proteomes" id="UP000075635">
    <property type="component" value="Unassembled WGS sequence"/>
</dbReference>
<proteinExistence type="predicted"/>
<reference evidence="1 2" key="1">
    <citation type="submission" date="2014-02" db="EMBL/GenBank/DDBJ databases">
        <title>The small core and large imbalanced accessory genome model reveals a collaborative survival strategy of Sorangium cellulosum strains in nature.</title>
        <authorList>
            <person name="Han K."/>
            <person name="Peng R."/>
            <person name="Blom J."/>
            <person name="Li Y.-Z."/>
        </authorList>
    </citation>
    <scope>NUCLEOTIDE SEQUENCE [LARGE SCALE GENOMIC DNA]</scope>
    <source>
        <strain evidence="1 2">So0011-07</strain>
    </source>
</reference>
<dbReference type="AlphaFoldDB" id="A0A150R395"/>
<name>A0A150R395_SORCE</name>